<feature type="non-terminal residue" evidence="2">
    <location>
        <position position="1"/>
    </location>
</feature>
<keyword evidence="3" id="KW-1185">Reference proteome</keyword>
<accession>A0AAV4YA24</accession>
<evidence type="ECO:0000313" key="2">
    <source>
        <dbReference type="EMBL" id="GIZ02811.1"/>
    </source>
</evidence>
<evidence type="ECO:0000256" key="1">
    <source>
        <dbReference type="SAM" id="Phobius"/>
    </source>
</evidence>
<keyword evidence="1" id="KW-0812">Transmembrane</keyword>
<organism evidence="2 3">
    <name type="scientific">Caerostris extrusa</name>
    <name type="common">Bark spider</name>
    <name type="synonym">Caerostris bankana</name>
    <dbReference type="NCBI Taxonomy" id="172846"/>
    <lineage>
        <taxon>Eukaryota</taxon>
        <taxon>Metazoa</taxon>
        <taxon>Ecdysozoa</taxon>
        <taxon>Arthropoda</taxon>
        <taxon>Chelicerata</taxon>
        <taxon>Arachnida</taxon>
        <taxon>Araneae</taxon>
        <taxon>Araneomorphae</taxon>
        <taxon>Entelegynae</taxon>
        <taxon>Araneoidea</taxon>
        <taxon>Araneidae</taxon>
        <taxon>Caerostris</taxon>
    </lineage>
</organism>
<sequence length="135" mass="14350">REVYGAPAVLARKVRRQGGQGDVPVSEGFCRLSRHLHTSACVPPATIRKEGFAKAKANSSCSADCKPGKCDAHLGVEKCLCPAGFTAKDNKCIEISLHVPGKLTTVLLMVIVAAASVILTTLFGVGLCYYFSQRN</sequence>
<protein>
    <recommendedName>
        <fullName evidence="4">EGF-like domain-containing protein</fullName>
    </recommendedName>
</protein>
<dbReference type="AlphaFoldDB" id="A0AAV4YA24"/>
<name>A0AAV4YA24_CAEEX</name>
<reference evidence="2 3" key="1">
    <citation type="submission" date="2021-06" db="EMBL/GenBank/DDBJ databases">
        <title>Caerostris extrusa draft genome.</title>
        <authorList>
            <person name="Kono N."/>
            <person name="Arakawa K."/>
        </authorList>
    </citation>
    <scope>NUCLEOTIDE SEQUENCE [LARGE SCALE GENOMIC DNA]</scope>
</reference>
<evidence type="ECO:0000313" key="3">
    <source>
        <dbReference type="Proteomes" id="UP001054945"/>
    </source>
</evidence>
<feature type="transmembrane region" description="Helical" evidence="1">
    <location>
        <begin position="106"/>
        <end position="131"/>
    </location>
</feature>
<evidence type="ECO:0008006" key="4">
    <source>
        <dbReference type="Google" id="ProtNLM"/>
    </source>
</evidence>
<gene>
    <name evidence="2" type="ORF">CEXT_148922</name>
</gene>
<dbReference type="Proteomes" id="UP001054945">
    <property type="component" value="Unassembled WGS sequence"/>
</dbReference>
<dbReference type="EMBL" id="BPLR01001509">
    <property type="protein sequence ID" value="GIZ02811.1"/>
    <property type="molecule type" value="Genomic_DNA"/>
</dbReference>
<comment type="caution">
    <text evidence="2">The sequence shown here is derived from an EMBL/GenBank/DDBJ whole genome shotgun (WGS) entry which is preliminary data.</text>
</comment>
<proteinExistence type="predicted"/>
<keyword evidence="1" id="KW-0472">Membrane</keyword>
<keyword evidence="1" id="KW-1133">Transmembrane helix</keyword>